<proteinExistence type="predicted"/>
<dbReference type="RefSeq" id="WP_222159917.1">
    <property type="nucleotide sequence ID" value="NZ_CP081864.1"/>
</dbReference>
<dbReference type="EMBL" id="CP081864">
    <property type="protein sequence ID" value="QZN96904.1"/>
    <property type="molecule type" value="Genomic_DNA"/>
</dbReference>
<evidence type="ECO:0000313" key="2">
    <source>
        <dbReference type="Proteomes" id="UP000825886"/>
    </source>
</evidence>
<name>A0ABX9ANZ9_9ENTR</name>
<organism evidence="1 2">
    <name type="scientific">Symbiopectobacterium purcellii</name>
    <dbReference type="NCBI Taxonomy" id="2871826"/>
    <lineage>
        <taxon>Bacteria</taxon>
        <taxon>Pseudomonadati</taxon>
        <taxon>Pseudomonadota</taxon>
        <taxon>Gammaproteobacteria</taxon>
        <taxon>Enterobacterales</taxon>
        <taxon>Enterobacteriaceae</taxon>
    </lineage>
</organism>
<accession>A0ABX9ANZ9</accession>
<reference evidence="1 2" key="1">
    <citation type="submission" date="2021-08" db="EMBL/GenBank/DDBJ databases">
        <title>Culture and genomic analysis of Symbiopectobacterium purcellii sp. nov. gen. nov., isolated from the leafhopper Empoasca decipiens.</title>
        <authorList>
            <person name="Nadal-Jimenez P."/>
            <person name="Siozios S."/>
            <person name="Halliday N."/>
            <person name="Camara M."/>
            <person name="Hurst G.D.D."/>
        </authorList>
    </citation>
    <scope>NUCLEOTIDE SEQUENCE [LARGE SCALE GENOMIC DNA]</scope>
    <source>
        <strain evidence="1 2">SyEd1</strain>
    </source>
</reference>
<evidence type="ECO:0000313" key="1">
    <source>
        <dbReference type="EMBL" id="QZN96904.1"/>
    </source>
</evidence>
<dbReference type="Proteomes" id="UP000825886">
    <property type="component" value="Chromosome"/>
</dbReference>
<protein>
    <submittedName>
        <fullName evidence="1">Uncharacterized protein</fullName>
    </submittedName>
</protein>
<sequence>MESSAISFFYASYFPPWRRWPRSVTRITYWCKLIGIPSLAALPQRELFRVKMGGLPAVAALAALSHPNHLLV</sequence>
<keyword evidence="2" id="KW-1185">Reference proteome</keyword>
<gene>
    <name evidence="1" type="ORF">K6K13_05755</name>
</gene>